<evidence type="ECO:0000256" key="4">
    <source>
        <dbReference type="ARBA" id="ARBA00022840"/>
    </source>
</evidence>
<evidence type="ECO:0000256" key="3">
    <source>
        <dbReference type="ARBA" id="ARBA00022741"/>
    </source>
</evidence>
<dbReference type="KEGG" id="carm:CARM_1557"/>
<proteinExistence type="predicted"/>
<dbReference type="GeneID" id="56587307"/>
<comment type="catalytic activity">
    <reaction evidence="6">
        <text>L-threonyl-[protein] + ATP = 3-O-(5'-adenylyl)-L-threonyl-[protein] + diphosphate</text>
        <dbReference type="Rhea" id="RHEA:54292"/>
        <dbReference type="Rhea" id="RHEA-COMP:11060"/>
        <dbReference type="Rhea" id="RHEA-COMP:13847"/>
        <dbReference type="ChEBI" id="CHEBI:30013"/>
        <dbReference type="ChEBI" id="CHEBI:30616"/>
        <dbReference type="ChEBI" id="CHEBI:33019"/>
        <dbReference type="ChEBI" id="CHEBI:138113"/>
        <dbReference type="EC" id="2.7.7.108"/>
    </reaction>
</comment>
<dbReference type="GO" id="GO:0005524">
    <property type="term" value="F:ATP binding"/>
    <property type="evidence" value="ECO:0007669"/>
    <property type="project" value="UniProtKB-KW"/>
</dbReference>
<dbReference type="GO" id="GO:0051302">
    <property type="term" value="P:regulation of cell division"/>
    <property type="evidence" value="ECO:0007669"/>
    <property type="project" value="TreeGrafter"/>
</dbReference>
<evidence type="ECO:0000256" key="5">
    <source>
        <dbReference type="ARBA" id="ARBA00034531"/>
    </source>
</evidence>
<dbReference type="PANTHER" id="PTHR39560:SF1">
    <property type="entry name" value="PROTEIN ADENYLYLTRANSFERASE FIC-RELATED"/>
    <property type="match status" value="1"/>
</dbReference>
<dbReference type="EMBL" id="CP053825">
    <property type="protein sequence ID" value="QKF80436.1"/>
    <property type="molecule type" value="Genomic_DNA"/>
</dbReference>
<accession>A0A7L5HZQ5</accession>
<reference evidence="9 10" key="1">
    <citation type="submission" date="2020-05" db="EMBL/GenBank/DDBJ databases">
        <title>Complete genome sequencing of Campylobacter and Arcobacter type strains.</title>
        <authorList>
            <person name="Miller W.G."/>
            <person name="Yee E."/>
        </authorList>
    </citation>
    <scope>NUCLEOTIDE SEQUENCE [LARGE SCALE GENOMIC DNA]</scope>
    <source>
        <strain evidence="9 10">CCUG 73571</strain>
    </source>
</reference>
<dbReference type="OrthoDB" id="9813719at2"/>
<keyword evidence="1" id="KW-0808">Transferase</keyword>
<dbReference type="InterPro" id="IPR036597">
    <property type="entry name" value="Fido-like_dom_sf"/>
</dbReference>
<dbReference type="InterPro" id="IPR003812">
    <property type="entry name" value="Fido"/>
</dbReference>
<comment type="catalytic activity">
    <reaction evidence="7">
        <text>L-tyrosyl-[protein] + ATP = O-(5'-adenylyl)-L-tyrosyl-[protein] + diphosphate</text>
        <dbReference type="Rhea" id="RHEA:54288"/>
        <dbReference type="Rhea" id="RHEA-COMP:10136"/>
        <dbReference type="Rhea" id="RHEA-COMP:13846"/>
        <dbReference type="ChEBI" id="CHEBI:30616"/>
        <dbReference type="ChEBI" id="CHEBI:33019"/>
        <dbReference type="ChEBI" id="CHEBI:46858"/>
        <dbReference type="ChEBI" id="CHEBI:83624"/>
        <dbReference type="EC" id="2.7.7.108"/>
    </reaction>
</comment>
<keyword evidence="10" id="KW-1185">Reference proteome</keyword>
<evidence type="ECO:0000256" key="2">
    <source>
        <dbReference type="ARBA" id="ARBA00022695"/>
    </source>
</evidence>
<evidence type="ECO:0000313" key="10">
    <source>
        <dbReference type="Proteomes" id="UP000509246"/>
    </source>
</evidence>
<gene>
    <name evidence="9" type="ORF">CARM_1557</name>
</gene>
<evidence type="ECO:0000256" key="6">
    <source>
        <dbReference type="ARBA" id="ARBA00047939"/>
    </source>
</evidence>
<dbReference type="PROSITE" id="PS51459">
    <property type="entry name" value="FIDO"/>
    <property type="match status" value="1"/>
</dbReference>
<evidence type="ECO:0000256" key="7">
    <source>
        <dbReference type="ARBA" id="ARBA00048696"/>
    </source>
</evidence>
<protein>
    <recommendedName>
        <fullName evidence="5">protein adenylyltransferase</fullName>
        <ecNumber evidence="5">2.7.7.108</ecNumber>
    </recommendedName>
</protein>
<name>A0A7L5HZQ5_9BACT</name>
<organism evidence="9 10">
    <name type="scientific">Campylobacter armoricus</name>
    <dbReference type="NCBI Taxonomy" id="2505970"/>
    <lineage>
        <taxon>Bacteria</taxon>
        <taxon>Pseudomonadati</taxon>
        <taxon>Campylobacterota</taxon>
        <taxon>Epsilonproteobacteria</taxon>
        <taxon>Campylobacterales</taxon>
        <taxon>Campylobacteraceae</taxon>
        <taxon>Campylobacter</taxon>
    </lineage>
</organism>
<dbReference type="GO" id="GO:0070733">
    <property type="term" value="F:AMPylase activity"/>
    <property type="evidence" value="ECO:0007669"/>
    <property type="project" value="UniProtKB-EC"/>
</dbReference>
<dbReference type="PANTHER" id="PTHR39560">
    <property type="entry name" value="PROTEIN ADENYLYLTRANSFERASE FIC-RELATED"/>
    <property type="match status" value="1"/>
</dbReference>
<evidence type="ECO:0000256" key="1">
    <source>
        <dbReference type="ARBA" id="ARBA00022679"/>
    </source>
</evidence>
<dbReference type="SUPFAM" id="SSF140931">
    <property type="entry name" value="Fic-like"/>
    <property type="match status" value="1"/>
</dbReference>
<keyword evidence="2" id="KW-0548">Nucleotidyltransferase</keyword>
<dbReference type="Pfam" id="PF02661">
    <property type="entry name" value="Fic"/>
    <property type="match status" value="1"/>
</dbReference>
<evidence type="ECO:0000259" key="8">
    <source>
        <dbReference type="PROSITE" id="PS51459"/>
    </source>
</evidence>
<dbReference type="EC" id="2.7.7.108" evidence="5"/>
<dbReference type="AlphaFoldDB" id="A0A7L5HZQ5"/>
<sequence length="202" mass="23683">MILTNKLGIKNQLELAKEERISKLKAKALFESGFLDTLKAGSFESLRIIHQKLFEDIYDFAGKIREVNISKGNFRFAPAVYLHEAIKKIELMEQSCFEQIVEKYVEMNVAHPFREGNGRSMRIWLDLILKKELKRVVDWSLIDKDDYIMAMQRSPIKDVEIKILLQNVLSDDIYSFNIFARGIDASYYYEGYTLYKTKELFS</sequence>
<dbReference type="RefSeq" id="WP_139426497.1">
    <property type="nucleotide sequence ID" value="NZ_CBCSFY010000008.1"/>
</dbReference>
<dbReference type="NCBIfam" id="NF046029">
    <property type="entry name" value="ProtAdlyltaseNmFic"/>
    <property type="match status" value="1"/>
</dbReference>
<keyword evidence="3" id="KW-0547">Nucleotide-binding</keyword>
<feature type="domain" description="Fido" evidence="8">
    <location>
        <begin position="41"/>
        <end position="170"/>
    </location>
</feature>
<keyword evidence="4" id="KW-0067">ATP-binding</keyword>
<dbReference type="Gene3D" id="1.10.3290.10">
    <property type="entry name" value="Fido-like domain"/>
    <property type="match status" value="1"/>
</dbReference>
<dbReference type="Proteomes" id="UP000509246">
    <property type="component" value="Chromosome"/>
</dbReference>
<evidence type="ECO:0000313" key="9">
    <source>
        <dbReference type="EMBL" id="QKF80436.1"/>
    </source>
</evidence>